<comment type="caution">
    <text evidence="2">The sequence shown here is derived from an EMBL/GenBank/DDBJ whole genome shotgun (WGS) entry which is preliminary data.</text>
</comment>
<organism evidence="2 3">
    <name type="scientific">Sphaerosporella brunnea</name>
    <dbReference type="NCBI Taxonomy" id="1250544"/>
    <lineage>
        <taxon>Eukaryota</taxon>
        <taxon>Fungi</taxon>
        <taxon>Dikarya</taxon>
        <taxon>Ascomycota</taxon>
        <taxon>Pezizomycotina</taxon>
        <taxon>Pezizomycetes</taxon>
        <taxon>Pezizales</taxon>
        <taxon>Pyronemataceae</taxon>
        <taxon>Sphaerosporella</taxon>
    </lineage>
</organism>
<gene>
    <name evidence="2" type="ORF">FN846DRAFT_887405</name>
</gene>
<dbReference type="PROSITE" id="PS51257">
    <property type="entry name" value="PROKAR_LIPOPROTEIN"/>
    <property type="match status" value="1"/>
</dbReference>
<reference evidence="2 3" key="1">
    <citation type="submission" date="2019-09" db="EMBL/GenBank/DDBJ databases">
        <title>Draft genome of the ectomycorrhizal ascomycete Sphaerosporella brunnea.</title>
        <authorList>
            <consortium name="DOE Joint Genome Institute"/>
            <person name="Benucci G.M."/>
            <person name="Marozzi G."/>
            <person name="Antonielli L."/>
            <person name="Sanchez S."/>
            <person name="Marco P."/>
            <person name="Wang X."/>
            <person name="Falini L.B."/>
            <person name="Barry K."/>
            <person name="Haridas S."/>
            <person name="Lipzen A."/>
            <person name="Labutti K."/>
            <person name="Grigoriev I.V."/>
            <person name="Murat C."/>
            <person name="Martin F."/>
            <person name="Albertini E."/>
            <person name="Donnini D."/>
            <person name="Bonito G."/>
        </authorList>
    </citation>
    <scope>NUCLEOTIDE SEQUENCE [LARGE SCALE GENOMIC DNA]</scope>
    <source>
        <strain evidence="2 3">Sb_GMNB300</strain>
    </source>
</reference>
<name>A0A5J5F622_9PEZI</name>
<dbReference type="AlphaFoldDB" id="A0A5J5F622"/>
<feature type="compositionally biased region" description="Basic and acidic residues" evidence="1">
    <location>
        <begin position="455"/>
        <end position="472"/>
    </location>
</feature>
<proteinExistence type="predicted"/>
<evidence type="ECO:0000313" key="3">
    <source>
        <dbReference type="Proteomes" id="UP000326924"/>
    </source>
</evidence>
<dbReference type="Proteomes" id="UP000326924">
    <property type="component" value="Unassembled WGS sequence"/>
</dbReference>
<evidence type="ECO:0000256" key="1">
    <source>
        <dbReference type="SAM" id="MobiDB-lite"/>
    </source>
</evidence>
<feature type="region of interest" description="Disordered" evidence="1">
    <location>
        <begin position="302"/>
        <end position="323"/>
    </location>
</feature>
<evidence type="ECO:0000313" key="2">
    <source>
        <dbReference type="EMBL" id="KAA8912108.1"/>
    </source>
</evidence>
<sequence length="524" mass="56850">MSIAVRRAAWPTQQSKAATATLPTSLTATSACYRLVNCHCARQAARSPQCGWRRRRFASKQVVTNPHRNAVPVPSRGGDNRCVSAILGAAIDVGQGWRRRALSAEAESTSAAGNEAGFGVRQASVDRARIGSDPVYALFLRGCHSKPLPESVCARQGLRDCGGEDPGLGEVVTPYAERSTRTKNGERTHELPKHCRTRLQWLPSCTPGTLERCPVKQPVSRRDAFARSPQALHHLRPESSDSVPTMRHELPPVTLLTTTWTPSTSDSARCYIPRVAASQRLRGPRAPSHIRMASLDEDAELRAQPTSPADRQRRWLVNSDPDPPGNVGAVVGVRHHKEAGSRCFPTARAHMCSGLDGVNVLPASGGLASDHAPPVTSSAAACTAATHCHDDKAKAPNCHNYDAPALQDCRERWREPAWLTAGTWMGSPGGSGKERNHDDDSNDNNGRNHGARCAEAPEKARRPPRPTDRHSSPFDGPVQSGDRWVPLAVPVRRQRRLRVSGEEVFFDGDVAGEAGICCRLIRAK</sequence>
<accession>A0A5J5F622</accession>
<feature type="region of interest" description="Disordered" evidence="1">
    <location>
        <begin position="421"/>
        <end position="481"/>
    </location>
</feature>
<keyword evidence="3" id="KW-1185">Reference proteome</keyword>
<protein>
    <submittedName>
        <fullName evidence="2">Uncharacterized protein</fullName>
    </submittedName>
</protein>
<dbReference type="EMBL" id="VXIS01000028">
    <property type="protein sequence ID" value="KAA8912108.1"/>
    <property type="molecule type" value="Genomic_DNA"/>
</dbReference>
<dbReference type="InParanoid" id="A0A5J5F622"/>